<evidence type="ECO:0000259" key="9">
    <source>
        <dbReference type="PROSITE" id="PS51194"/>
    </source>
</evidence>
<feature type="region of interest" description="Disordered" evidence="7">
    <location>
        <begin position="411"/>
        <end position="440"/>
    </location>
</feature>
<dbReference type="InterPro" id="IPR027417">
    <property type="entry name" value="P-loop_NTPase"/>
</dbReference>
<evidence type="ECO:0000256" key="2">
    <source>
        <dbReference type="ARBA" id="ARBA00022801"/>
    </source>
</evidence>
<keyword evidence="3 11" id="KW-0347">Helicase</keyword>
<dbReference type="InterPro" id="IPR011545">
    <property type="entry name" value="DEAD/DEAH_box_helicase_dom"/>
</dbReference>
<keyword evidence="1" id="KW-0547">Nucleotide-binding</keyword>
<keyword evidence="12" id="KW-1185">Reference proteome</keyword>
<feature type="domain" description="DEAD-box RNA helicase Q" evidence="10">
    <location>
        <begin position="1"/>
        <end position="29"/>
    </location>
</feature>
<comment type="caution">
    <text evidence="11">The sequence shown here is derived from an EMBL/GenBank/DDBJ whole genome shotgun (WGS) entry which is preliminary data.</text>
</comment>
<comment type="similarity">
    <text evidence="5">Belongs to the DEAD box helicase family.</text>
</comment>
<dbReference type="EMBL" id="RJUF01000028">
    <property type="protein sequence ID" value="MCP9763429.1"/>
    <property type="molecule type" value="Genomic_DNA"/>
</dbReference>
<dbReference type="Pfam" id="PF00271">
    <property type="entry name" value="Helicase_C"/>
    <property type="match status" value="1"/>
</dbReference>
<feature type="compositionally biased region" description="Basic and acidic residues" evidence="7">
    <location>
        <begin position="411"/>
        <end position="428"/>
    </location>
</feature>
<evidence type="ECO:0000256" key="1">
    <source>
        <dbReference type="ARBA" id="ARBA00022741"/>
    </source>
</evidence>
<dbReference type="AlphaFoldDB" id="A0AAE3H1Q3"/>
<protein>
    <submittedName>
        <fullName evidence="11">DEAD/DEAH box helicase</fullName>
    </submittedName>
</protein>
<dbReference type="PANTHER" id="PTHR47959:SF13">
    <property type="entry name" value="ATP-DEPENDENT RNA HELICASE RHLE"/>
    <property type="match status" value="1"/>
</dbReference>
<evidence type="ECO:0000259" key="10">
    <source>
        <dbReference type="PROSITE" id="PS51195"/>
    </source>
</evidence>
<evidence type="ECO:0000256" key="6">
    <source>
        <dbReference type="PROSITE-ProRule" id="PRU00552"/>
    </source>
</evidence>
<evidence type="ECO:0000256" key="5">
    <source>
        <dbReference type="ARBA" id="ARBA00038437"/>
    </source>
</evidence>
<dbReference type="InterPro" id="IPR014014">
    <property type="entry name" value="RNA_helicase_DEAD_Q_motif"/>
</dbReference>
<dbReference type="Proteomes" id="UP001204144">
    <property type="component" value="Unassembled WGS sequence"/>
</dbReference>
<dbReference type="GO" id="GO:0003724">
    <property type="term" value="F:RNA helicase activity"/>
    <property type="evidence" value="ECO:0007669"/>
    <property type="project" value="InterPro"/>
</dbReference>
<dbReference type="InterPro" id="IPR014001">
    <property type="entry name" value="Helicase_ATP-bd"/>
</dbReference>
<feature type="domain" description="Helicase ATP-binding" evidence="8">
    <location>
        <begin position="32"/>
        <end position="203"/>
    </location>
</feature>
<evidence type="ECO:0000256" key="7">
    <source>
        <dbReference type="SAM" id="MobiDB-lite"/>
    </source>
</evidence>
<dbReference type="SUPFAM" id="SSF52540">
    <property type="entry name" value="P-loop containing nucleoside triphosphate hydrolases"/>
    <property type="match status" value="2"/>
</dbReference>
<dbReference type="RefSeq" id="WP_255037212.1">
    <property type="nucleotide sequence ID" value="NZ_RJUF01000028.1"/>
</dbReference>
<keyword evidence="4" id="KW-0067">ATP-binding</keyword>
<sequence length="440" mass="49696">MKFSDLNLNKSLLNALEDLGLDSPTSIQSKVFSIVMSGKDMGGIAQTGTGKTLAYLLPLMRMWTFSKDKLPQIVVLVPTRELVVQVLETAKKLATYISFDAVGVYGGVNIKTQVLELAQGCDLLVATPGRFIDLAASGALKVKNIKKLVIDEFDMMLDLGFRPQLQTIFDKIPEKRQNLLFSATISEEVEELLDETFKSPEIIEDVAVGTPHQNIEQRAYFIPNFNTKINFLEVLLANDTQMTKNLVFVGNKTLADTIFEELTRREVESIDIIHSNKSQNYRFRALESFTKGETRTLIATDLGSRGLDIPKISHVINMDIPEVAEDYIHRIGRTGRGNEKGISISFITEKEQELFEEIETLMNYQVTIGETPVYLEISDSLMSFEMEKIDMKILAPKKKIDVGPAFHEKAEKNKKVNKRRDIEAEKKAKYGKAYKKERKL</sequence>
<accession>A0AAE3H1Q3</accession>
<dbReference type="GO" id="GO:0005524">
    <property type="term" value="F:ATP binding"/>
    <property type="evidence" value="ECO:0007669"/>
    <property type="project" value="UniProtKB-KW"/>
</dbReference>
<dbReference type="InterPro" id="IPR001650">
    <property type="entry name" value="Helicase_C-like"/>
</dbReference>
<feature type="compositionally biased region" description="Basic residues" evidence="7">
    <location>
        <begin position="429"/>
        <end position="440"/>
    </location>
</feature>
<dbReference type="CDD" id="cd18787">
    <property type="entry name" value="SF2_C_DEAD"/>
    <property type="match status" value="1"/>
</dbReference>
<dbReference type="InterPro" id="IPR050079">
    <property type="entry name" value="DEAD_box_RNA_helicase"/>
</dbReference>
<feature type="domain" description="Helicase C-terminal" evidence="9">
    <location>
        <begin position="230"/>
        <end position="379"/>
    </location>
</feature>
<dbReference type="Gene3D" id="3.40.50.300">
    <property type="entry name" value="P-loop containing nucleotide triphosphate hydrolases"/>
    <property type="match status" value="2"/>
</dbReference>
<evidence type="ECO:0000313" key="12">
    <source>
        <dbReference type="Proteomes" id="UP001204144"/>
    </source>
</evidence>
<name>A0AAE3H1Q3_9BACT</name>
<dbReference type="InterPro" id="IPR044742">
    <property type="entry name" value="DEAD/DEAH_RhlB"/>
</dbReference>
<dbReference type="GO" id="GO:0016787">
    <property type="term" value="F:hydrolase activity"/>
    <property type="evidence" value="ECO:0007669"/>
    <property type="project" value="UniProtKB-KW"/>
</dbReference>
<dbReference type="SMART" id="SM00490">
    <property type="entry name" value="HELICc"/>
    <property type="match status" value="1"/>
</dbReference>
<dbReference type="GO" id="GO:0003676">
    <property type="term" value="F:nucleic acid binding"/>
    <property type="evidence" value="ECO:0007669"/>
    <property type="project" value="InterPro"/>
</dbReference>
<evidence type="ECO:0000259" key="8">
    <source>
        <dbReference type="PROSITE" id="PS51192"/>
    </source>
</evidence>
<gene>
    <name evidence="11" type="ORF">EGI31_10720</name>
</gene>
<dbReference type="PANTHER" id="PTHR47959">
    <property type="entry name" value="ATP-DEPENDENT RNA HELICASE RHLE-RELATED"/>
    <property type="match status" value="1"/>
</dbReference>
<dbReference type="PROSITE" id="PS51194">
    <property type="entry name" value="HELICASE_CTER"/>
    <property type="match status" value="1"/>
</dbReference>
<feature type="short sequence motif" description="Q motif" evidence="6">
    <location>
        <begin position="1"/>
        <end position="29"/>
    </location>
</feature>
<dbReference type="Pfam" id="PF00270">
    <property type="entry name" value="DEAD"/>
    <property type="match status" value="1"/>
</dbReference>
<keyword evidence="2" id="KW-0378">Hydrolase</keyword>
<evidence type="ECO:0000256" key="3">
    <source>
        <dbReference type="ARBA" id="ARBA00022806"/>
    </source>
</evidence>
<dbReference type="SMART" id="SM00487">
    <property type="entry name" value="DEXDc"/>
    <property type="match status" value="1"/>
</dbReference>
<evidence type="ECO:0000313" key="11">
    <source>
        <dbReference type="EMBL" id="MCP9763429.1"/>
    </source>
</evidence>
<dbReference type="PROSITE" id="PS51192">
    <property type="entry name" value="HELICASE_ATP_BIND_1"/>
    <property type="match status" value="1"/>
</dbReference>
<dbReference type="CDD" id="cd00268">
    <property type="entry name" value="DEADc"/>
    <property type="match status" value="1"/>
</dbReference>
<organism evidence="11 12">
    <name type="scientific">Lacihabitans soyangensis</name>
    <dbReference type="NCBI Taxonomy" id="869394"/>
    <lineage>
        <taxon>Bacteria</taxon>
        <taxon>Pseudomonadati</taxon>
        <taxon>Bacteroidota</taxon>
        <taxon>Cytophagia</taxon>
        <taxon>Cytophagales</taxon>
        <taxon>Leadbetterellaceae</taxon>
        <taxon>Lacihabitans</taxon>
    </lineage>
</organism>
<dbReference type="PROSITE" id="PS51195">
    <property type="entry name" value="Q_MOTIF"/>
    <property type="match status" value="1"/>
</dbReference>
<reference evidence="11 12" key="1">
    <citation type="submission" date="2018-11" db="EMBL/GenBank/DDBJ databases">
        <title>Novel bacteria species description.</title>
        <authorList>
            <person name="Han J.-H."/>
        </authorList>
    </citation>
    <scope>NUCLEOTIDE SEQUENCE [LARGE SCALE GENOMIC DNA]</scope>
    <source>
        <strain evidence="11 12">KCTC23259</strain>
    </source>
</reference>
<evidence type="ECO:0000256" key="4">
    <source>
        <dbReference type="ARBA" id="ARBA00022840"/>
    </source>
</evidence>
<dbReference type="GO" id="GO:0005829">
    <property type="term" value="C:cytosol"/>
    <property type="evidence" value="ECO:0007669"/>
    <property type="project" value="TreeGrafter"/>
</dbReference>
<proteinExistence type="inferred from homology"/>